<dbReference type="GO" id="GO:0006139">
    <property type="term" value="P:nucleobase-containing compound metabolic process"/>
    <property type="evidence" value="ECO:0007669"/>
    <property type="project" value="UniProtKB-ARBA"/>
</dbReference>
<dbReference type="PROSITE" id="PS51747">
    <property type="entry name" value="CYT_DCMP_DEAMINASES_2"/>
    <property type="match status" value="1"/>
</dbReference>
<dbReference type="STRING" id="2004952.A0A2C5Z6X5"/>
<dbReference type="Pfam" id="PF18785">
    <property type="entry name" value="Inv-AAD"/>
    <property type="match status" value="1"/>
</dbReference>
<feature type="domain" description="CMP/dCMP-type deaminase" evidence="1">
    <location>
        <begin position="7"/>
        <end position="133"/>
    </location>
</feature>
<evidence type="ECO:0000313" key="3">
    <source>
        <dbReference type="Proteomes" id="UP000226431"/>
    </source>
</evidence>
<keyword evidence="3" id="KW-1185">Reference proteome</keyword>
<proteinExistence type="predicted"/>
<evidence type="ECO:0000313" key="2">
    <source>
        <dbReference type="EMBL" id="PHH75540.1"/>
    </source>
</evidence>
<dbReference type="AlphaFoldDB" id="A0A2C5Z6X5"/>
<dbReference type="Gene3D" id="3.40.140.10">
    <property type="entry name" value="Cytidine Deaminase, domain 2"/>
    <property type="match status" value="1"/>
</dbReference>
<dbReference type="OrthoDB" id="252265at2759"/>
<dbReference type="InterPro" id="IPR002125">
    <property type="entry name" value="CMP_dCMP_dom"/>
</dbReference>
<name>A0A2C5Z6X5_9HYPO</name>
<organism evidence="2 3">
    <name type="scientific">Ophiocordyceps camponoti-rufipedis</name>
    <dbReference type="NCBI Taxonomy" id="2004952"/>
    <lineage>
        <taxon>Eukaryota</taxon>
        <taxon>Fungi</taxon>
        <taxon>Dikarya</taxon>
        <taxon>Ascomycota</taxon>
        <taxon>Pezizomycotina</taxon>
        <taxon>Sordariomycetes</taxon>
        <taxon>Hypocreomycetidae</taxon>
        <taxon>Hypocreales</taxon>
        <taxon>Ophiocordycipitaceae</taxon>
        <taxon>Ophiocordyceps</taxon>
    </lineage>
</organism>
<reference evidence="2 3" key="1">
    <citation type="submission" date="2017-06" db="EMBL/GenBank/DDBJ databases">
        <title>Ant-infecting Ophiocordyceps genomes reveal a high diversity of potential behavioral manipulation genes and a possible major role for enterotoxins.</title>
        <authorList>
            <person name="De Bekker C."/>
            <person name="Evans H.C."/>
            <person name="Brachmann A."/>
            <person name="Hughes D.P."/>
        </authorList>
    </citation>
    <scope>NUCLEOTIDE SEQUENCE [LARGE SCALE GENOMIC DNA]</scope>
    <source>
        <strain evidence="2 3">Map16</strain>
    </source>
</reference>
<gene>
    <name evidence="2" type="ORF">CDD80_2295</name>
</gene>
<dbReference type="SUPFAM" id="SSF53927">
    <property type="entry name" value="Cytidine deaminase-like"/>
    <property type="match status" value="1"/>
</dbReference>
<protein>
    <recommendedName>
        <fullName evidence="1">CMP/dCMP-type deaminase domain-containing protein</fullName>
    </recommendedName>
</protein>
<sequence>MASRTADYHQALMRQALDLARKAPAKPTNFRVGAILVRLDDDSIAAQGYTLERPGNTHAEECCLLELAEHRATNEEGLAQIMEVPHALYTTMEPCAKRLSGNMSCVERVLRQRSWIKHVYVGVQEPQTFVGQNLGRQMLVDGGVDVHHVAGLEDEILAVATAGHVVVAP</sequence>
<dbReference type="EMBL" id="NJES01000210">
    <property type="protein sequence ID" value="PHH75540.1"/>
    <property type="molecule type" value="Genomic_DNA"/>
</dbReference>
<dbReference type="Proteomes" id="UP000226431">
    <property type="component" value="Unassembled WGS sequence"/>
</dbReference>
<accession>A0A2C5Z6X5</accession>
<dbReference type="InterPro" id="IPR016193">
    <property type="entry name" value="Cytidine_deaminase-like"/>
</dbReference>
<dbReference type="GO" id="GO:0003824">
    <property type="term" value="F:catalytic activity"/>
    <property type="evidence" value="ECO:0007669"/>
    <property type="project" value="InterPro"/>
</dbReference>
<evidence type="ECO:0000259" key="1">
    <source>
        <dbReference type="PROSITE" id="PS51747"/>
    </source>
</evidence>
<comment type="caution">
    <text evidence="2">The sequence shown here is derived from an EMBL/GenBank/DDBJ whole genome shotgun (WGS) entry which is preliminary data.</text>
</comment>